<gene>
    <name evidence="1" type="ORF">ACFQHR_20940</name>
</gene>
<evidence type="ECO:0000313" key="1">
    <source>
        <dbReference type="EMBL" id="MFC7000112.1"/>
    </source>
</evidence>
<reference evidence="2" key="1">
    <citation type="journal article" date="2019" name="Int. J. Syst. Evol. Microbiol.">
        <title>The Global Catalogue of Microorganisms (GCM) 10K type strain sequencing project: providing services to taxonomists for standard genome sequencing and annotation.</title>
        <authorList>
            <consortium name="The Broad Institute Genomics Platform"/>
            <consortium name="The Broad Institute Genome Sequencing Center for Infectious Disease"/>
            <person name="Wu L."/>
            <person name="Ma J."/>
        </authorList>
    </citation>
    <scope>NUCLEOTIDE SEQUENCE [LARGE SCALE GENOMIC DNA]</scope>
    <source>
        <strain evidence="2">CGMCC 4.7393</strain>
    </source>
</reference>
<dbReference type="RefSeq" id="WP_066624645.1">
    <property type="nucleotide sequence ID" value="NZ_JBHSYQ010000016.1"/>
</dbReference>
<name>A0ABW2DQI2_9BACT</name>
<keyword evidence="2" id="KW-1185">Reference proteome</keyword>
<accession>A0ABW2DQI2</accession>
<dbReference type="EMBL" id="JBHSYQ010000016">
    <property type="protein sequence ID" value="MFC7000112.1"/>
    <property type="molecule type" value="Genomic_DNA"/>
</dbReference>
<sequence length="322" mass="38102">MKRFLKNLSYFLLPVLVLAYPLDIFLSNNLKKSKAYGQDEYSVYNDMYSGNLRAEVVVYGSSRAWTHLNPILLEKGLHRSVYNLGLDGHTFQLQYLRHLEYLKYNPKPRYILYSLDVFTLERLPDLYNVQQFLPYMLYNENIKNFTLPYGHFSFLDYYLPLLRYSGKKWAVLHAVKNAVVPVDQSAGRVKGYRAKDETWNGDFEKAQEKLQYYKAIPDPELTKLFHQFLQNCARQNIEVIFVYSPEYIEGQKFVQNREEILQLYRNMAAQHRLLFLDYSQDKISQEKKFFYNVTHLNKTGSEAFTNTLLQDLKRLKPAMALP</sequence>
<dbReference type="Proteomes" id="UP001596405">
    <property type="component" value="Unassembled WGS sequence"/>
</dbReference>
<dbReference type="SUPFAM" id="SSF52266">
    <property type="entry name" value="SGNH hydrolase"/>
    <property type="match status" value="1"/>
</dbReference>
<organism evidence="1 2">
    <name type="scientific">Rufibacter roseus</name>
    <dbReference type="NCBI Taxonomy" id="1567108"/>
    <lineage>
        <taxon>Bacteria</taxon>
        <taxon>Pseudomonadati</taxon>
        <taxon>Bacteroidota</taxon>
        <taxon>Cytophagia</taxon>
        <taxon>Cytophagales</taxon>
        <taxon>Hymenobacteraceae</taxon>
        <taxon>Rufibacter</taxon>
    </lineage>
</organism>
<evidence type="ECO:0000313" key="2">
    <source>
        <dbReference type="Proteomes" id="UP001596405"/>
    </source>
</evidence>
<proteinExistence type="predicted"/>
<protein>
    <recommendedName>
        <fullName evidence="3">DUF1574 domain-containing protein</fullName>
    </recommendedName>
</protein>
<comment type="caution">
    <text evidence="1">The sequence shown here is derived from an EMBL/GenBank/DDBJ whole genome shotgun (WGS) entry which is preliminary data.</text>
</comment>
<evidence type="ECO:0008006" key="3">
    <source>
        <dbReference type="Google" id="ProtNLM"/>
    </source>
</evidence>